<evidence type="ECO:0000256" key="5">
    <source>
        <dbReference type="ARBA" id="ARBA00022741"/>
    </source>
</evidence>
<dbReference type="Gene3D" id="1.10.287.130">
    <property type="match status" value="1"/>
</dbReference>
<dbReference type="SUPFAM" id="SSF55874">
    <property type="entry name" value="ATPase domain of HSP90 chaperone/DNA topoisomerase II/histidine kinase"/>
    <property type="match status" value="1"/>
</dbReference>
<dbReference type="CDD" id="cd00075">
    <property type="entry name" value="HATPase"/>
    <property type="match status" value="1"/>
</dbReference>
<keyword evidence="7" id="KW-0067">ATP-binding</keyword>
<evidence type="ECO:0000256" key="4">
    <source>
        <dbReference type="ARBA" id="ARBA00022679"/>
    </source>
</evidence>
<organism evidence="11 12">
    <name type="scientific">Paenibacillus xanthanilyticus</name>
    <dbReference type="NCBI Taxonomy" id="1783531"/>
    <lineage>
        <taxon>Bacteria</taxon>
        <taxon>Bacillati</taxon>
        <taxon>Bacillota</taxon>
        <taxon>Bacilli</taxon>
        <taxon>Bacillales</taxon>
        <taxon>Paenibacillaceae</taxon>
        <taxon>Paenibacillus</taxon>
    </lineage>
</organism>
<evidence type="ECO:0000256" key="2">
    <source>
        <dbReference type="ARBA" id="ARBA00012438"/>
    </source>
</evidence>
<dbReference type="PANTHER" id="PTHR43047:SF72">
    <property type="entry name" value="OSMOSENSING HISTIDINE PROTEIN KINASE SLN1"/>
    <property type="match status" value="1"/>
</dbReference>
<dbReference type="RefSeq" id="WP_377717960.1">
    <property type="nucleotide sequence ID" value="NZ_JBHSAM010000015.1"/>
</dbReference>
<dbReference type="InterPro" id="IPR003594">
    <property type="entry name" value="HATPase_dom"/>
</dbReference>
<evidence type="ECO:0000313" key="11">
    <source>
        <dbReference type="EMBL" id="MFC4099270.1"/>
    </source>
</evidence>
<proteinExistence type="predicted"/>
<keyword evidence="3" id="KW-0597">Phosphoprotein</keyword>
<dbReference type="Gene3D" id="3.30.565.10">
    <property type="entry name" value="Histidine kinase-like ATPase, C-terminal domain"/>
    <property type="match status" value="1"/>
</dbReference>
<keyword evidence="9" id="KW-0472">Membrane</keyword>
<dbReference type="InterPro" id="IPR005467">
    <property type="entry name" value="His_kinase_dom"/>
</dbReference>
<name>A0ABV8JXJ1_9BACL</name>
<feature type="domain" description="Histidine kinase" evidence="10">
    <location>
        <begin position="214"/>
        <end position="427"/>
    </location>
</feature>
<evidence type="ECO:0000256" key="1">
    <source>
        <dbReference type="ARBA" id="ARBA00000085"/>
    </source>
</evidence>
<accession>A0ABV8JXJ1</accession>
<reference evidence="12" key="1">
    <citation type="journal article" date="2019" name="Int. J. Syst. Evol. Microbiol.">
        <title>The Global Catalogue of Microorganisms (GCM) 10K type strain sequencing project: providing services to taxonomists for standard genome sequencing and annotation.</title>
        <authorList>
            <consortium name="The Broad Institute Genomics Platform"/>
            <consortium name="The Broad Institute Genome Sequencing Center for Infectious Disease"/>
            <person name="Wu L."/>
            <person name="Ma J."/>
        </authorList>
    </citation>
    <scope>NUCLEOTIDE SEQUENCE [LARGE SCALE GENOMIC DNA]</scope>
    <source>
        <strain evidence="12">IBRC-M 10987</strain>
    </source>
</reference>
<evidence type="ECO:0000313" key="12">
    <source>
        <dbReference type="Proteomes" id="UP001595715"/>
    </source>
</evidence>
<dbReference type="InterPro" id="IPR003661">
    <property type="entry name" value="HisK_dim/P_dom"/>
</dbReference>
<keyword evidence="9" id="KW-0812">Transmembrane</keyword>
<dbReference type="SMART" id="SM00388">
    <property type="entry name" value="HisKA"/>
    <property type="match status" value="1"/>
</dbReference>
<dbReference type="InterPro" id="IPR004358">
    <property type="entry name" value="Sig_transdc_His_kin-like_C"/>
</dbReference>
<keyword evidence="12" id="KW-1185">Reference proteome</keyword>
<comment type="caution">
    <text evidence="11">The sequence shown here is derived from an EMBL/GenBank/DDBJ whole genome shotgun (WGS) entry which is preliminary data.</text>
</comment>
<dbReference type="PROSITE" id="PS50109">
    <property type="entry name" value="HIS_KIN"/>
    <property type="match status" value="1"/>
</dbReference>
<protein>
    <recommendedName>
        <fullName evidence="2">histidine kinase</fullName>
        <ecNumber evidence="2">2.7.13.3</ecNumber>
    </recommendedName>
</protein>
<feature type="transmembrane region" description="Helical" evidence="9">
    <location>
        <begin position="134"/>
        <end position="152"/>
    </location>
</feature>
<evidence type="ECO:0000256" key="9">
    <source>
        <dbReference type="SAM" id="Phobius"/>
    </source>
</evidence>
<evidence type="ECO:0000256" key="6">
    <source>
        <dbReference type="ARBA" id="ARBA00022777"/>
    </source>
</evidence>
<dbReference type="SMART" id="SM00387">
    <property type="entry name" value="HATPase_c"/>
    <property type="match status" value="1"/>
</dbReference>
<evidence type="ECO:0000256" key="7">
    <source>
        <dbReference type="ARBA" id="ARBA00022840"/>
    </source>
</evidence>
<dbReference type="PANTHER" id="PTHR43047">
    <property type="entry name" value="TWO-COMPONENT HISTIDINE PROTEIN KINASE"/>
    <property type="match status" value="1"/>
</dbReference>
<comment type="catalytic activity">
    <reaction evidence="1">
        <text>ATP + protein L-histidine = ADP + protein N-phospho-L-histidine.</text>
        <dbReference type="EC" id="2.7.13.3"/>
    </reaction>
</comment>
<dbReference type="PRINTS" id="PR00344">
    <property type="entry name" value="BCTRLSENSOR"/>
</dbReference>
<dbReference type="EMBL" id="JBHSAM010000015">
    <property type="protein sequence ID" value="MFC4099270.1"/>
    <property type="molecule type" value="Genomic_DNA"/>
</dbReference>
<keyword evidence="8" id="KW-0902">Two-component regulatory system</keyword>
<evidence type="ECO:0000256" key="8">
    <source>
        <dbReference type="ARBA" id="ARBA00023012"/>
    </source>
</evidence>
<dbReference type="CDD" id="cd00082">
    <property type="entry name" value="HisKA"/>
    <property type="match status" value="1"/>
</dbReference>
<keyword evidence="5" id="KW-0547">Nucleotide-binding</keyword>
<dbReference type="Pfam" id="PF02518">
    <property type="entry name" value="HATPase_c"/>
    <property type="match status" value="1"/>
</dbReference>
<dbReference type="EC" id="2.7.13.3" evidence="2"/>
<sequence length="428" mass="49155">MSRMYVMPTVWFAILVGVIAFPYFYWKENQVASRTSIALQALWDSSLYHYYHTNRSWSGIEPWFEELVSVQPARIEAFQLSNRTGSRIYRARYVATGHAFQLENRPILHEGAIVGYYDIAWAHKEPYISAFRSSLKVGALSGAGFFAILYRFRRRQAAQSRAVNDIFAAMLDRGQIPDEQQFSSVADPAIRANLRKAIEHMNKLEVVRRRMVADFSHELRTPISLMRMKLESALEKQTPVDIESTYSILEEVYRMSKLVQDLQQLSLAETGNLSLQKRWINICELVEDTVDLLLPGAEGKELTLEFEAGRKLLVYVDPDRYQQVLINLLGNAIRHSRLRLKLRVWHENSLFIIEVEDDGVGIEEEELEHIFERFYRSSASPERDKGRGMGLGLAIARSLVLAHGGTIQVRSKYGEGSIFRVATAIFRE</sequence>
<keyword evidence="4" id="KW-0808">Transferase</keyword>
<dbReference type="GO" id="GO:0016301">
    <property type="term" value="F:kinase activity"/>
    <property type="evidence" value="ECO:0007669"/>
    <property type="project" value="UniProtKB-KW"/>
</dbReference>
<evidence type="ECO:0000259" key="10">
    <source>
        <dbReference type="PROSITE" id="PS50109"/>
    </source>
</evidence>
<dbReference type="SUPFAM" id="SSF47384">
    <property type="entry name" value="Homodimeric domain of signal transducing histidine kinase"/>
    <property type="match status" value="1"/>
</dbReference>
<dbReference type="Pfam" id="PF00512">
    <property type="entry name" value="HisKA"/>
    <property type="match status" value="1"/>
</dbReference>
<feature type="transmembrane region" description="Helical" evidence="9">
    <location>
        <begin position="6"/>
        <end position="26"/>
    </location>
</feature>
<dbReference type="InterPro" id="IPR036890">
    <property type="entry name" value="HATPase_C_sf"/>
</dbReference>
<dbReference type="Proteomes" id="UP001595715">
    <property type="component" value="Unassembled WGS sequence"/>
</dbReference>
<gene>
    <name evidence="11" type="ORF">ACFOZ8_06300</name>
</gene>
<keyword evidence="6 11" id="KW-0418">Kinase</keyword>
<keyword evidence="9" id="KW-1133">Transmembrane helix</keyword>
<evidence type="ECO:0000256" key="3">
    <source>
        <dbReference type="ARBA" id="ARBA00022553"/>
    </source>
</evidence>
<dbReference type="InterPro" id="IPR036097">
    <property type="entry name" value="HisK_dim/P_sf"/>
</dbReference>